<name>A0A510UMB8_ALIFS</name>
<dbReference type="InterPro" id="IPR041464">
    <property type="entry name" value="TubC_N"/>
</dbReference>
<evidence type="ECO:0000256" key="2">
    <source>
        <dbReference type="ARBA" id="ARBA00004924"/>
    </source>
</evidence>
<dbReference type="GO" id="GO:0016874">
    <property type="term" value="F:ligase activity"/>
    <property type="evidence" value="ECO:0007669"/>
    <property type="project" value="UniProtKB-KW"/>
</dbReference>
<dbReference type="InterPro" id="IPR023213">
    <property type="entry name" value="CAT-like_dom_sf"/>
</dbReference>
<dbReference type="EMBL" id="BJTZ01000035">
    <property type="protein sequence ID" value="GEK15646.1"/>
    <property type="molecule type" value="Genomic_DNA"/>
</dbReference>
<gene>
    <name evidence="7" type="ORF">AFI02nite_36820</name>
</gene>
<organism evidence="7 8">
    <name type="scientific">Aliivibrio fischeri</name>
    <name type="common">Vibrio fischeri</name>
    <dbReference type="NCBI Taxonomy" id="668"/>
    <lineage>
        <taxon>Bacteria</taxon>
        <taxon>Pseudomonadati</taxon>
        <taxon>Pseudomonadota</taxon>
        <taxon>Gammaproteobacteria</taxon>
        <taxon>Vibrionales</taxon>
        <taxon>Vibrionaceae</taxon>
        <taxon>Aliivibrio</taxon>
    </lineage>
</organism>
<keyword evidence="5" id="KW-0436">Ligase</keyword>
<dbReference type="Gene3D" id="2.30.38.10">
    <property type="entry name" value="Luciferase, Domain 3"/>
    <property type="match status" value="1"/>
</dbReference>
<dbReference type="Pfam" id="PF00550">
    <property type="entry name" value="PP-binding"/>
    <property type="match status" value="1"/>
</dbReference>
<evidence type="ECO:0000256" key="4">
    <source>
        <dbReference type="ARBA" id="ARBA00022553"/>
    </source>
</evidence>
<dbReference type="SUPFAM" id="SSF47336">
    <property type="entry name" value="ACP-like"/>
    <property type="match status" value="1"/>
</dbReference>
<dbReference type="Gene3D" id="3.40.50.980">
    <property type="match status" value="2"/>
</dbReference>
<dbReference type="PANTHER" id="PTHR45527">
    <property type="entry name" value="NONRIBOSOMAL PEPTIDE SYNTHETASE"/>
    <property type="match status" value="1"/>
</dbReference>
<accession>A0A510UMB8</accession>
<dbReference type="Gene3D" id="1.10.10.1830">
    <property type="entry name" value="Non-ribosomal peptide synthase, adenylation domain"/>
    <property type="match status" value="1"/>
</dbReference>
<dbReference type="InterPro" id="IPR029063">
    <property type="entry name" value="SAM-dependent_MTases_sf"/>
</dbReference>
<dbReference type="Pfam" id="PF00501">
    <property type="entry name" value="AMP-binding"/>
    <property type="match status" value="1"/>
</dbReference>
<dbReference type="PANTHER" id="PTHR45527:SF10">
    <property type="entry name" value="PYOCHELIN SYNTHASE PCHF"/>
    <property type="match status" value="1"/>
</dbReference>
<dbReference type="FunFam" id="3.40.50.980:FF:000001">
    <property type="entry name" value="Non-ribosomal peptide synthetase"/>
    <property type="match status" value="1"/>
</dbReference>
<dbReference type="InterPro" id="IPR057737">
    <property type="entry name" value="Condensation_MtbB-like"/>
</dbReference>
<evidence type="ECO:0000256" key="5">
    <source>
        <dbReference type="ARBA" id="ARBA00022598"/>
    </source>
</evidence>
<dbReference type="Proteomes" id="UP000321787">
    <property type="component" value="Unassembled WGS sequence"/>
</dbReference>
<dbReference type="FunFam" id="3.40.50.12780:FF:000012">
    <property type="entry name" value="Non-ribosomal peptide synthetase"/>
    <property type="match status" value="1"/>
</dbReference>
<dbReference type="Gene3D" id="3.30.559.30">
    <property type="entry name" value="Nonribosomal peptide synthetase, condensation domain"/>
    <property type="match status" value="1"/>
</dbReference>
<keyword evidence="4" id="KW-0597">Phosphoprotein</keyword>
<dbReference type="NCBIfam" id="TIGR01733">
    <property type="entry name" value="AA-adenyl-dom"/>
    <property type="match status" value="1"/>
</dbReference>
<dbReference type="CDD" id="cd02440">
    <property type="entry name" value="AdoMet_MTases"/>
    <property type="match status" value="1"/>
</dbReference>
<comment type="caution">
    <text evidence="7">The sequence shown here is derived from an EMBL/GenBank/DDBJ whole genome shotgun (WGS) entry which is preliminary data.</text>
</comment>
<dbReference type="SUPFAM" id="SSF56801">
    <property type="entry name" value="Acetyl-CoA synthetase-like"/>
    <property type="match status" value="1"/>
</dbReference>
<evidence type="ECO:0000313" key="8">
    <source>
        <dbReference type="Proteomes" id="UP000321787"/>
    </source>
</evidence>
<dbReference type="InterPro" id="IPR001242">
    <property type="entry name" value="Condensation_dom"/>
</dbReference>
<dbReference type="Gene3D" id="3.40.50.150">
    <property type="entry name" value="Vaccinia Virus protein VP39"/>
    <property type="match status" value="1"/>
</dbReference>
<dbReference type="InterPro" id="IPR044894">
    <property type="entry name" value="TubC_N_sf"/>
</dbReference>
<dbReference type="InterPro" id="IPR045851">
    <property type="entry name" value="AMP-bd_C_sf"/>
</dbReference>
<dbReference type="InterPro" id="IPR029058">
    <property type="entry name" value="AB_hydrolase_fold"/>
</dbReference>
<dbReference type="Gene3D" id="3.40.50.1820">
    <property type="entry name" value="alpha/beta hydrolase"/>
    <property type="match status" value="1"/>
</dbReference>
<dbReference type="FunFam" id="3.30.559.30:FF:000006">
    <property type="entry name" value="Yersiniabactin polyketide/non-ribosomal peptide synthetase"/>
    <property type="match status" value="1"/>
</dbReference>
<dbReference type="CDD" id="cd19535">
    <property type="entry name" value="Cyc_NRPS"/>
    <property type="match status" value="1"/>
</dbReference>
<comment type="pathway">
    <text evidence="2">Siderophore biosynthesis.</text>
</comment>
<dbReference type="PROSITE" id="PS00455">
    <property type="entry name" value="AMP_BINDING"/>
    <property type="match status" value="1"/>
</dbReference>
<proteinExistence type="predicted"/>
<dbReference type="GO" id="GO:0044550">
    <property type="term" value="P:secondary metabolite biosynthetic process"/>
    <property type="evidence" value="ECO:0007669"/>
    <property type="project" value="TreeGrafter"/>
</dbReference>
<evidence type="ECO:0000256" key="3">
    <source>
        <dbReference type="ARBA" id="ARBA00022450"/>
    </source>
</evidence>
<dbReference type="FunFam" id="3.30.559.10:FF:000023">
    <property type="entry name" value="Non-ribosomal peptide synthetase"/>
    <property type="match status" value="1"/>
</dbReference>
<feature type="domain" description="Carrier" evidence="6">
    <location>
        <begin position="1408"/>
        <end position="1489"/>
    </location>
</feature>
<dbReference type="InterPro" id="IPR000873">
    <property type="entry name" value="AMP-dep_synth/lig_dom"/>
</dbReference>
<comment type="cofactor">
    <cofactor evidence="1">
        <name>pantetheine 4'-phosphate</name>
        <dbReference type="ChEBI" id="CHEBI:47942"/>
    </cofactor>
</comment>
<dbReference type="InterPro" id="IPR009081">
    <property type="entry name" value="PP-bd_ACP"/>
</dbReference>
<dbReference type="GO" id="GO:0005737">
    <property type="term" value="C:cytoplasm"/>
    <property type="evidence" value="ECO:0007669"/>
    <property type="project" value="TreeGrafter"/>
</dbReference>
<dbReference type="InterPro" id="IPR010071">
    <property type="entry name" value="AA_adenyl_dom"/>
</dbReference>
<sequence>MMVIDLIEEFNTIGVELWTEAGQLKFRAGKGVLTDEHKARLRQHKSELIAYLELVTQADADIQVKADSEHRFDAFPLTHIQTAYVLGRQNAFGYGGTGCHGYLELQYPELNPAQLERAWNQLIQRHPMLRATVSQQGFQQVQPEVSHYNLVQEDFSQCVPEQTEDKLNAIRAELEHKQYPLDQWPMFEMRYSRTAQGHIVHFSMDALIADWASAEILFVELDSLLLDQNAVLPELKIDFRDYLIAERSLIDTPAYEQAARYWQSRIAELPLAPELPSLNAPADIDKVEFKRHHLRFPLSQWQVFKQSASKAGLTPSVAVLAAYAAVLQRWSRQSSFCLSLTLLNRMPLHEQVNQLIGDFTSVSVLAIDGKEPQAFAQWAKKIGQQLFNDLDHRLFSGVEVLREMAKKRGSEAALMPVVFTSAIGLGETAAPPTGRKSGRGITQTPQVTLDCQVRDDAFGLEINWDVRQGVFPLGLVEDMFNAFTELLSALAECDDVAVLWQESNPVALTIWQQQERVKANQTQAPLAEQLLHQGILQRIEQQPNAIAIIDKSTEVSYQTLAQQAKTVCATLQQQGVKAGDKVAVALSKNWHQIAATLGVLMAGAVYLPLDPKQPKLRLNKIIELAQVRHVLAHSKDHLLLDNTERFSTIVVDQLNHTDSEIKPVEVTTEQLAYVIYTSGSTGEPKGVMISHNAAVNTILDINKRYQVNAQDKVLGLAQLSFDLSVFDIFGVLGQGGTLVLPNQERGAEPSHWAELLEQHQITIWNSVPAQLQMLTSYLDSQAIKFENWRLALLSGDWIPVTLPEQIRRHVPALQMIAMGGATEAAIWSNYHDIVAVDPSWNSIPYGLPLANQGFRVLDQALRDAPVWVAGELMITGAGLAEGYLADEILSEQKFFHHPVDGQRLYRTGDLGRYLPGGEIEFLGREDGQVKIRGHRIELGEIDSALLTHPAVATAITVIDGVGAANKQLTSFVETQFLEKATTSLDSELVEAVSRFALFQAGEVTDIDMQRYHYALEEAALLSMLDSLIKRELFTSKEQSLSAEQILTNAKISQQYHWLIRLWLDKLTQADFLTFDPATEQYQHISEFDSTHLDNAWRQVKLAEDMGFSESNFIQYYKNHLSQLPQILSGEQQARLSSHPSELIARHNNAAVAALVNRIVANSERKISILELGAGSGSTTASILPILDGYEVDYQFTDVDKSHLSDARQHFAEYPWLQFGLFDINMDYRKQGMAPNSVDVIICVDTLNGTQAPELTLQRATELLAPGGWLIFVEPTQDLAHLLLTKALVMTPTDNDRAFGQSQFKSSEQWQQLLQQNGAGEVLILPEGEQPLSRLATHVFAAQFKTEKAHTNQTELTAHLSQRVPNYMLPSHIQIVDQLPLTSNGKIDRKCLQSWRPQGVELQQSQSQEAMTPLEQALCQLWAEALGADSIGKSDNFFDQGADSLIMARVAGRLLEQIPEAQPFTYDALLRNMLNEPNVEALARSLQGSSHQDADESKTQVAATTRAGSNSLIVPFTNNPEDEQSGFVRVMFHAALGTLDYFQHLGKALAAQSLGPVIGMAINDVEQYLAIDTKQLIEKTADDYAQRLVDEGYQQCQLIGYCLGGLLATEVARRLMEKGIEVVDLTLIDSIPMFIETDEELAFEAIFAPNLNLDPVGAVFGEDVNPEDVYSAIAYLMQKHQGLVPAGAMAELSETPQLKAVADAVQLRNKLTQAQRLQEYTDMAANQAGIPVDAEMIPGLFNVCRHSMRAACVDLPPYIGDMTYLLCEEEQSFGVTAGVGHMAAPYWQNVCLGDFNLVQVPGNHFSVMEPPCVNTVVKHLGAALVEKRN</sequence>
<dbReference type="SUPFAM" id="SSF53474">
    <property type="entry name" value="alpha/beta-Hydrolases"/>
    <property type="match status" value="1"/>
</dbReference>
<dbReference type="CDD" id="cd12114">
    <property type="entry name" value="A_NRPS_TlmIV_like"/>
    <property type="match status" value="1"/>
</dbReference>
<dbReference type="Gene3D" id="3.30.559.10">
    <property type="entry name" value="Chloramphenicol acetyltransferase-like domain"/>
    <property type="match status" value="1"/>
</dbReference>
<dbReference type="SUPFAM" id="SSF52777">
    <property type="entry name" value="CoA-dependent acyltransferases"/>
    <property type="match status" value="2"/>
</dbReference>
<dbReference type="SUPFAM" id="SSF53335">
    <property type="entry name" value="S-adenosyl-L-methionine-dependent methyltransferases"/>
    <property type="match status" value="1"/>
</dbReference>
<dbReference type="Pfam" id="PF13489">
    <property type="entry name" value="Methyltransf_23"/>
    <property type="match status" value="1"/>
</dbReference>
<evidence type="ECO:0000313" key="7">
    <source>
        <dbReference type="EMBL" id="GEK15646.1"/>
    </source>
</evidence>
<dbReference type="Pfam" id="PF00975">
    <property type="entry name" value="Thioesterase"/>
    <property type="match status" value="1"/>
</dbReference>
<evidence type="ECO:0000259" key="6">
    <source>
        <dbReference type="PROSITE" id="PS50075"/>
    </source>
</evidence>
<evidence type="ECO:0000256" key="1">
    <source>
        <dbReference type="ARBA" id="ARBA00001957"/>
    </source>
</evidence>
<dbReference type="GO" id="GO:0043041">
    <property type="term" value="P:amino acid activation for nonribosomal peptide biosynthetic process"/>
    <property type="evidence" value="ECO:0007669"/>
    <property type="project" value="TreeGrafter"/>
</dbReference>
<reference evidence="7 8" key="1">
    <citation type="submission" date="2019-07" db="EMBL/GenBank/DDBJ databases">
        <title>Whole genome shotgun sequence of Aliivibrio fischeri NBRC 101058.</title>
        <authorList>
            <person name="Hosoyama A."/>
            <person name="Uohara A."/>
            <person name="Ohji S."/>
            <person name="Ichikawa N."/>
        </authorList>
    </citation>
    <scope>NUCLEOTIDE SEQUENCE [LARGE SCALE GENOMIC DNA]</scope>
    <source>
        <strain evidence="7 8">NBRC 101058</strain>
    </source>
</reference>
<protein>
    <submittedName>
        <fullName evidence="7">Non-ribosomal peptide synthetase</fullName>
    </submittedName>
</protein>
<dbReference type="InterPro" id="IPR020845">
    <property type="entry name" value="AMP-binding_CS"/>
</dbReference>
<dbReference type="Pfam" id="PF00668">
    <property type="entry name" value="Condensation"/>
    <property type="match status" value="1"/>
</dbReference>
<dbReference type="Gene3D" id="3.30.300.30">
    <property type="match status" value="1"/>
</dbReference>
<dbReference type="Pfam" id="PF18563">
    <property type="entry name" value="TubC_N"/>
    <property type="match status" value="1"/>
</dbReference>
<dbReference type="GO" id="GO:0031177">
    <property type="term" value="F:phosphopantetheine binding"/>
    <property type="evidence" value="ECO:0007669"/>
    <property type="project" value="TreeGrafter"/>
</dbReference>
<dbReference type="RefSeq" id="WP_146866223.1">
    <property type="nucleotide sequence ID" value="NZ_BJTZ01000035.1"/>
</dbReference>
<dbReference type="InterPro" id="IPR036736">
    <property type="entry name" value="ACP-like_sf"/>
</dbReference>
<keyword evidence="3" id="KW-0596">Phosphopantetheine</keyword>
<dbReference type="InterPro" id="IPR001031">
    <property type="entry name" value="Thioesterase"/>
</dbReference>
<dbReference type="Gene3D" id="1.10.1200.10">
    <property type="entry name" value="ACP-like"/>
    <property type="match status" value="1"/>
</dbReference>
<dbReference type="PROSITE" id="PS50075">
    <property type="entry name" value="CARRIER"/>
    <property type="match status" value="1"/>
</dbReference>